<keyword evidence="4 12" id="KW-0812">Transmembrane</keyword>
<accession>A0A554LHS2</accession>
<dbReference type="Gene3D" id="3.90.550.10">
    <property type="entry name" value="Spore Coat Polysaccharide Biosynthesis Protein SpsA, Chain A"/>
    <property type="match status" value="1"/>
</dbReference>
<feature type="transmembrane region" description="Helical" evidence="12">
    <location>
        <begin position="380"/>
        <end position="403"/>
    </location>
</feature>
<evidence type="ECO:0000313" key="14">
    <source>
        <dbReference type="Proteomes" id="UP000315689"/>
    </source>
</evidence>
<keyword evidence="2" id="KW-0328">Glycosyltransferase</keyword>
<evidence type="ECO:0000256" key="1">
    <source>
        <dbReference type="ARBA" id="ARBA00004141"/>
    </source>
</evidence>
<comment type="caution">
    <text evidence="13">The sequence shown here is derived from an EMBL/GenBank/DDBJ whole genome shotgun (WGS) entry which is preliminary data.</text>
</comment>
<dbReference type="Proteomes" id="UP000315689">
    <property type="component" value="Unassembled WGS sequence"/>
</dbReference>
<feature type="transmembrane region" description="Helical" evidence="12">
    <location>
        <begin position="449"/>
        <end position="471"/>
    </location>
</feature>
<dbReference type="PANTHER" id="PTHR43867:SF4">
    <property type="entry name" value="BETA-(1-3)-GLUCOSYL TRANSFERASE"/>
    <property type="match status" value="1"/>
</dbReference>
<dbReference type="AlphaFoldDB" id="A0A554LHS2"/>
<comment type="catalytic activity">
    <reaction evidence="8">
        <text>a 1,2-diacyl-sn-glycerol + UDP-alpha-D-glucose = a 1,2-diacyl-3-O-(beta-D-glucopyranosyl)-sn-glycerol + UDP + H(+)</text>
        <dbReference type="Rhea" id="RHEA:17285"/>
        <dbReference type="ChEBI" id="CHEBI:15378"/>
        <dbReference type="ChEBI" id="CHEBI:17815"/>
        <dbReference type="ChEBI" id="CHEBI:58223"/>
        <dbReference type="ChEBI" id="CHEBI:58885"/>
        <dbReference type="ChEBI" id="CHEBI:75799"/>
        <dbReference type="EC" id="2.4.1.336"/>
    </reaction>
</comment>
<keyword evidence="3 13" id="KW-0808">Transferase</keyword>
<dbReference type="EMBL" id="VMGK01000028">
    <property type="protein sequence ID" value="TSC92424.1"/>
    <property type="molecule type" value="Genomic_DNA"/>
</dbReference>
<feature type="transmembrane region" description="Helical" evidence="12">
    <location>
        <begin position="315"/>
        <end position="335"/>
    </location>
</feature>
<dbReference type="GO" id="GO:0016758">
    <property type="term" value="F:hexosyltransferase activity"/>
    <property type="evidence" value="ECO:0007669"/>
    <property type="project" value="TreeGrafter"/>
</dbReference>
<evidence type="ECO:0000256" key="10">
    <source>
        <dbReference type="ARBA" id="ARBA00068721"/>
    </source>
</evidence>
<proteinExistence type="predicted"/>
<dbReference type="InterPro" id="IPR029044">
    <property type="entry name" value="Nucleotide-diphossugar_trans"/>
</dbReference>
<evidence type="ECO:0000256" key="8">
    <source>
        <dbReference type="ARBA" id="ARBA00053004"/>
    </source>
</evidence>
<dbReference type="InterPro" id="IPR050321">
    <property type="entry name" value="Glycosyltr_2/OpgH_subfam"/>
</dbReference>
<keyword evidence="6 12" id="KW-1133">Transmembrane helix</keyword>
<dbReference type="Pfam" id="PF13641">
    <property type="entry name" value="Glyco_tranf_2_3"/>
    <property type="match status" value="1"/>
</dbReference>
<organism evidence="13 14">
    <name type="scientific">Candidatus Berkelbacteria bacterium Licking1014_7</name>
    <dbReference type="NCBI Taxonomy" id="2017147"/>
    <lineage>
        <taxon>Bacteria</taxon>
        <taxon>Candidatus Berkelbacteria</taxon>
    </lineage>
</organism>
<evidence type="ECO:0000256" key="9">
    <source>
        <dbReference type="ARBA" id="ARBA00066964"/>
    </source>
</evidence>
<evidence type="ECO:0000256" key="3">
    <source>
        <dbReference type="ARBA" id="ARBA00022679"/>
    </source>
</evidence>
<dbReference type="PANTHER" id="PTHR43867">
    <property type="entry name" value="CELLULOSE SYNTHASE CATALYTIC SUBUNIT A [UDP-FORMING]"/>
    <property type="match status" value="1"/>
</dbReference>
<gene>
    <name evidence="13" type="ORF">CEN89_706</name>
</gene>
<dbReference type="FunFam" id="3.90.550.10:FF:000164">
    <property type="entry name" value="Beta-(1-3)-glucosyl transferase"/>
    <property type="match status" value="1"/>
</dbReference>
<keyword evidence="5" id="KW-0460">Magnesium</keyword>
<dbReference type="EC" id="2.4.1.336" evidence="9"/>
<name>A0A554LHS2_9BACT</name>
<dbReference type="GO" id="GO:0005886">
    <property type="term" value="C:plasma membrane"/>
    <property type="evidence" value="ECO:0007669"/>
    <property type="project" value="TreeGrafter"/>
</dbReference>
<evidence type="ECO:0000256" key="12">
    <source>
        <dbReference type="SAM" id="Phobius"/>
    </source>
</evidence>
<evidence type="ECO:0000256" key="11">
    <source>
        <dbReference type="ARBA" id="ARBA00078564"/>
    </source>
</evidence>
<evidence type="ECO:0000256" key="4">
    <source>
        <dbReference type="ARBA" id="ARBA00022692"/>
    </source>
</evidence>
<feature type="transmembrane region" description="Helical" evidence="12">
    <location>
        <begin position="423"/>
        <end position="443"/>
    </location>
</feature>
<sequence>MILILFFLLILVASAFAPQYVVIFLVLNLLIGLFLSIFQIIIALLPNLKIKRGRIKTQPFVSILIPSYNEPPVILIQTLDMLSQLDYDRFEVLVIDNNTKDPNIWNPVKSFIKTLGQRFRFFHIDNLSGFKAGALNYILNYTNPQSEYAAVIDADYVVKNDFLKIALAYFTDNKTALVQFPQRYRNLTPENEPIIDEYQHFFGIYMNMANRLDCVPSTGTVSIYKLSVLRQIGGFRIEALTEDADVGLRIYGAGYHGLYIDQSVGYGLMPYDLEAYRKQKWRWAFGNAQSLKTLFLLFPKISFRSWIGFLSHLTAWHHFNFLSFAALAAFPVILYTAIPITDYHKRVLIFASLTIFITLMAKMLLFLATLRKQKKFLVRALRAFIIHMGLTLVYSEAWIVCLFGKKYAFERTNKFVLRKMPSLLKNSYSELLLGSWFLVNAVTVAYYGYAMIMIAFLISAAVLFSIYYVYWKIAPTKECSKKIILELEKKYQSFIQKNAENIHAGD</sequence>
<reference evidence="13 14" key="1">
    <citation type="submission" date="2017-07" db="EMBL/GenBank/DDBJ databases">
        <title>Mechanisms for carbon and nitrogen cycling indicate functional differentiation within the Candidate Phyla Radiation.</title>
        <authorList>
            <person name="Danczak R.E."/>
            <person name="Johnston M.D."/>
            <person name="Kenah C."/>
            <person name="Slattery M."/>
            <person name="Wrighton K.C."/>
            <person name="Wilkins M.J."/>
        </authorList>
    </citation>
    <scope>NUCLEOTIDE SEQUENCE [LARGE SCALE GENOMIC DNA]</scope>
    <source>
        <strain evidence="13">Licking1014_7</strain>
    </source>
</reference>
<protein>
    <recommendedName>
        <fullName evidence="10">Beta-monoglucosyldiacylglycerol synthase</fullName>
        <ecNumber evidence="9">2.4.1.336</ecNumber>
    </recommendedName>
    <alternativeName>
        <fullName evidence="11">UDP-glucose:1,2-diacylglycerol 3-beta-D-glucosyltransferase</fullName>
    </alternativeName>
</protein>
<evidence type="ECO:0000256" key="5">
    <source>
        <dbReference type="ARBA" id="ARBA00022842"/>
    </source>
</evidence>
<evidence type="ECO:0000256" key="7">
    <source>
        <dbReference type="ARBA" id="ARBA00023136"/>
    </source>
</evidence>
<evidence type="ECO:0000313" key="13">
    <source>
        <dbReference type="EMBL" id="TSC92424.1"/>
    </source>
</evidence>
<keyword evidence="7 12" id="KW-0472">Membrane</keyword>
<feature type="transmembrane region" description="Helical" evidence="12">
    <location>
        <begin position="25"/>
        <end position="45"/>
    </location>
</feature>
<evidence type="ECO:0000256" key="2">
    <source>
        <dbReference type="ARBA" id="ARBA00022676"/>
    </source>
</evidence>
<dbReference type="SUPFAM" id="SSF53448">
    <property type="entry name" value="Nucleotide-diphospho-sugar transferases"/>
    <property type="match status" value="1"/>
</dbReference>
<comment type="subcellular location">
    <subcellularLocation>
        <location evidence="1">Membrane</location>
        <topology evidence="1">Multi-pass membrane protein</topology>
    </subcellularLocation>
</comment>
<feature type="transmembrane region" description="Helical" evidence="12">
    <location>
        <begin position="347"/>
        <end position="368"/>
    </location>
</feature>
<evidence type="ECO:0000256" key="6">
    <source>
        <dbReference type="ARBA" id="ARBA00022989"/>
    </source>
</evidence>